<evidence type="ECO:0000256" key="2">
    <source>
        <dbReference type="ARBA" id="ARBA00004496"/>
    </source>
</evidence>
<sequence>MATSAVSAKILSHPEASLYVGDLHSNVTATMLLQKFSTIGPILSIRVCRDMITRRSLNYAYVNFEEPIHAKRALDTMNFDLLYGRPLRIMWSQRAPDLRKTGVGNVFIKHLDKRIDSKLLYDAFSTFGNILSCKIMRNESGESCGFGFIHFETQEAADMAINKMNGTFLVYKKIYVARFQSCDSRPDSPCKFTNVFIKNFGDELDETQLHELFSKQGEIRSFKVERDEHGNSKGFGFCCFETAEEAEQAVKTLNGYSIGNKQLYVGRFEKKHQRLSEIKRKKELKKQESTNKYQGVNLYISNLDDTIDDEQLEKEFSKFGTITSAKLSSQGFGFVCFSTPDEAVKAIEEMNGSTLGSKTLYVGLAERKQERRMRLIKEHKQQLQTSNISSQVGLLVRPQTNPKLQQELTDIRTTKHMAHVNSVECPNSIVVVGQERLAPTVINNATLQEQKQTLDEHSFPLTPQMQEELSGKITAILLEVDKTKLHVQKSPDLLKAKIEKAIGVLQAYEAKQANAAKPATTEPTDS</sequence>
<protein>
    <recommendedName>
        <fullName evidence="9">Polyadenylate-binding protein</fullName>
        <shortName evidence="9">PABP</shortName>
    </recommendedName>
</protein>
<dbReference type="SUPFAM" id="SSF63570">
    <property type="entry name" value="PABC (PABP) domain"/>
    <property type="match status" value="1"/>
</dbReference>
<dbReference type="CDD" id="cd12379">
    <property type="entry name" value="RRM2_I_PABPs"/>
    <property type="match status" value="1"/>
</dbReference>
<dbReference type="FunFam" id="3.30.70.330:FF:000651">
    <property type="entry name" value="Poly(A) binding protein cytoplasmic 1 like"/>
    <property type="match status" value="2"/>
</dbReference>
<evidence type="ECO:0000259" key="10">
    <source>
        <dbReference type="PROSITE" id="PS50102"/>
    </source>
</evidence>
<dbReference type="CDD" id="cd12378">
    <property type="entry name" value="RRM1_I_PABPs"/>
    <property type="match status" value="1"/>
</dbReference>
<dbReference type="InterPro" id="IPR036053">
    <property type="entry name" value="PABP-dom"/>
</dbReference>
<feature type="domain" description="RRM" evidence="10">
    <location>
        <begin position="16"/>
        <end position="94"/>
    </location>
</feature>
<comment type="function">
    <text evidence="9">Binds the poly(A) tail of mRNA.</text>
</comment>
<organism evidence="12 13">
    <name type="scientific">Rotaria socialis</name>
    <dbReference type="NCBI Taxonomy" id="392032"/>
    <lineage>
        <taxon>Eukaryota</taxon>
        <taxon>Metazoa</taxon>
        <taxon>Spiralia</taxon>
        <taxon>Gnathifera</taxon>
        <taxon>Rotifera</taxon>
        <taxon>Eurotatoria</taxon>
        <taxon>Bdelloidea</taxon>
        <taxon>Philodinida</taxon>
        <taxon>Philodinidae</taxon>
        <taxon>Rotaria</taxon>
    </lineage>
</organism>
<feature type="domain" description="RRM" evidence="10">
    <location>
        <begin position="104"/>
        <end position="181"/>
    </location>
</feature>
<dbReference type="InterPro" id="IPR002004">
    <property type="entry name" value="PABP_HYD_C"/>
</dbReference>
<dbReference type="EMBL" id="CAJOBS010000622">
    <property type="protein sequence ID" value="CAF4613387.1"/>
    <property type="molecule type" value="Genomic_DNA"/>
</dbReference>
<evidence type="ECO:0000256" key="5">
    <source>
        <dbReference type="ARBA" id="ARBA00022737"/>
    </source>
</evidence>
<dbReference type="Pfam" id="PF00658">
    <property type="entry name" value="MLLE"/>
    <property type="match status" value="1"/>
</dbReference>
<dbReference type="GO" id="GO:0005737">
    <property type="term" value="C:cytoplasm"/>
    <property type="evidence" value="ECO:0007669"/>
    <property type="project" value="UniProtKB-SubCell"/>
</dbReference>
<dbReference type="InterPro" id="IPR045305">
    <property type="entry name" value="RRM2_I_PABPs"/>
</dbReference>
<evidence type="ECO:0000256" key="1">
    <source>
        <dbReference type="ARBA" id="ARBA00004123"/>
    </source>
</evidence>
<dbReference type="Proteomes" id="UP000663838">
    <property type="component" value="Unassembled WGS sequence"/>
</dbReference>
<dbReference type="GO" id="GO:0005634">
    <property type="term" value="C:nucleus"/>
    <property type="evidence" value="ECO:0007669"/>
    <property type="project" value="UniProtKB-SubCell"/>
</dbReference>
<dbReference type="InterPro" id="IPR012677">
    <property type="entry name" value="Nucleotide-bd_a/b_plait_sf"/>
</dbReference>
<proteinExistence type="inferred from homology"/>
<evidence type="ECO:0000313" key="12">
    <source>
        <dbReference type="EMBL" id="CAF4613387.1"/>
    </source>
</evidence>
<evidence type="ECO:0000259" key="11">
    <source>
        <dbReference type="PROSITE" id="PS51309"/>
    </source>
</evidence>
<dbReference type="SMART" id="SM00517">
    <property type="entry name" value="PolyA"/>
    <property type="match status" value="1"/>
</dbReference>
<dbReference type="NCBIfam" id="TIGR01628">
    <property type="entry name" value="PABP-1234"/>
    <property type="match status" value="1"/>
</dbReference>
<keyword evidence="7" id="KW-0539">Nucleus</keyword>
<comment type="similarity">
    <text evidence="3 9">Belongs to the polyadenylate-binding protein type-1 family.</text>
</comment>
<dbReference type="InterPro" id="IPR000504">
    <property type="entry name" value="RRM_dom"/>
</dbReference>
<gene>
    <name evidence="12" type="ORF">TOA249_LOCUS11454</name>
</gene>
<dbReference type="Gene3D" id="3.30.70.330">
    <property type="match status" value="4"/>
</dbReference>
<comment type="caution">
    <text evidence="12">The sequence shown here is derived from an EMBL/GenBank/DDBJ whole genome shotgun (WGS) entry which is preliminary data.</text>
</comment>
<accession>A0A821CY70</accession>
<comment type="subcellular location">
    <subcellularLocation>
        <location evidence="2 9">Cytoplasm</location>
    </subcellularLocation>
    <subcellularLocation>
        <location evidence="1">Nucleus</location>
    </subcellularLocation>
</comment>
<evidence type="ECO:0000256" key="4">
    <source>
        <dbReference type="ARBA" id="ARBA00022490"/>
    </source>
</evidence>
<feature type="domain" description="RRM" evidence="10">
    <location>
        <begin position="296"/>
        <end position="367"/>
    </location>
</feature>
<dbReference type="Gene3D" id="1.10.1900.10">
    <property type="entry name" value="c-terminal domain of poly(a) binding protein"/>
    <property type="match status" value="1"/>
</dbReference>
<dbReference type="FunFam" id="3.30.70.330:FF:000234">
    <property type="entry name" value="Polyadenylate-binding protein 5"/>
    <property type="match status" value="1"/>
</dbReference>
<dbReference type="GO" id="GO:0003723">
    <property type="term" value="F:RNA binding"/>
    <property type="evidence" value="ECO:0007669"/>
    <property type="project" value="UniProtKB-UniRule"/>
</dbReference>
<dbReference type="PROSITE" id="PS50102">
    <property type="entry name" value="RRM"/>
    <property type="match status" value="4"/>
</dbReference>
<feature type="domain" description="RRM" evidence="10">
    <location>
        <begin position="193"/>
        <end position="270"/>
    </location>
</feature>
<dbReference type="PROSITE" id="PS51309">
    <property type="entry name" value="PABC"/>
    <property type="match status" value="1"/>
</dbReference>
<evidence type="ECO:0000256" key="9">
    <source>
        <dbReference type="RuleBase" id="RU362004"/>
    </source>
</evidence>
<dbReference type="InterPro" id="IPR006515">
    <property type="entry name" value="PABP_1234"/>
</dbReference>
<keyword evidence="5" id="KW-0677">Repeat</keyword>
<reference evidence="12" key="1">
    <citation type="submission" date="2021-02" db="EMBL/GenBank/DDBJ databases">
        <authorList>
            <person name="Nowell W R."/>
        </authorList>
    </citation>
    <scope>NUCLEOTIDE SEQUENCE</scope>
</reference>
<keyword evidence="6 8" id="KW-0694">RNA-binding</keyword>
<dbReference type="InterPro" id="IPR035979">
    <property type="entry name" value="RBD_domain_sf"/>
</dbReference>
<dbReference type="Pfam" id="PF00076">
    <property type="entry name" value="RRM_1"/>
    <property type="match status" value="4"/>
</dbReference>
<dbReference type="PANTHER" id="PTHR24012">
    <property type="entry name" value="RNA BINDING PROTEIN"/>
    <property type="match status" value="1"/>
</dbReference>
<evidence type="ECO:0000256" key="7">
    <source>
        <dbReference type="ARBA" id="ARBA00023242"/>
    </source>
</evidence>
<keyword evidence="4 9" id="KW-0963">Cytoplasm</keyword>
<dbReference type="AlphaFoldDB" id="A0A821CY70"/>
<evidence type="ECO:0000313" key="13">
    <source>
        <dbReference type="Proteomes" id="UP000663838"/>
    </source>
</evidence>
<evidence type="ECO:0000256" key="8">
    <source>
        <dbReference type="PROSITE-ProRule" id="PRU00176"/>
    </source>
</evidence>
<name>A0A821CY70_9BILA</name>
<evidence type="ECO:0000256" key="6">
    <source>
        <dbReference type="ARBA" id="ARBA00022884"/>
    </source>
</evidence>
<feature type="domain" description="PABC" evidence="11">
    <location>
        <begin position="434"/>
        <end position="510"/>
    </location>
</feature>
<dbReference type="SUPFAM" id="SSF54928">
    <property type="entry name" value="RNA-binding domain, RBD"/>
    <property type="match status" value="3"/>
</dbReference>
<dbReference type="SMART" id="SM00360">
    <property type="entry name" value="RRM"/>
    <property type="match status" value="4"/>
</dbReference>
<dbReference type="InterPro" id="IPR034364">
    <property type="entry name" value="PABP_RRM1"/>
</dbReference>
<evidence type="ECO:0000256" key="3">
    <source>
        <dbReference type="ARBA" id="ARBA00008557"/>
    </source>
</evidence>
<dbReference type="FunFam" id="3.30.70.330:FF:000003">
    <property type="entry name" value="Polyadenylate-binding protein"/>
    <property type="match status" value="1"/>
</dbReference>